<evidence type="ECO:0000313" key="1">
    <source>
        <dbReference type="EMBL" id="KAI9915187.1"/>
    </source>
</evidence>
<reference evidence="1 2" key="1">
    <citation type="journal article" date="2022" name="bioRxiv">
        <title>The genome of the oomycete Peronosclerospora sorghi, a cosmopolitan pathogen of maize and sorghum, is inflated with dispersed pseudogenes.</title>
        <authorList>
            <person name="Fletcher K."/>
            <person name="Martin F."/>
            <person name="Isakeit T."/>
            <person name="Cavanaugh K."/>
            <person name="Magill C."/>
            <person name="Michelmore R."/>
        </authorList>
    </citation>
    <scope>NUCLEOTIDE SEQUENCE [LARGE SCALE GENOMIC DNA]</scope>
    <source>
        <strain evidence="1">P6</strain>
    </source>
</reference>
<comment type="caution">
    <text evidence="1">The sequence shown here is derived from an EMBL/GenBank/DDBJ whole genome shotgun (WGS) entry which is preliminary data.</text>
</comment>
<protein>
    <submittedName>
        <fullName evidence="1">Uncharacterized protein</fullName>
    </submittedName>
</protein>
<proteinExistence type="predicted"/>
<dbReference type="Proteomes" id="UP001163321">
    <property type="component" value="Chromosome 3"/>
</dbReference>
<organism evidence="1 2">
    <name type="scientific">Peronosclerospora sorghi</name>
    <dbReference type="NCBI Taxonomy" id="230839"/>
    <lineage>
        <taxon>Eukaryota</taxon>
        <taxon>Sar</taxon>
        <taxon>Stramenopiles</taxon>
        <taxon>Oomycota</taxon>
        <taxon>Peronosporomycetes</taxon>
        <taxon>Peronosporales</taxon>
        <taxon>Peronosporaceae</taxon>
        <taxon>Peronosclerospora</taxon>
    </lineage>
</organism>
<sequence length="486" mass="54976">MLDKRHGTFERRPVRCLVALVDRIELSRLLQHEIRHACESLERRSAREIARPILMTGRSIGQEIVRLDAPREPERAFRVRVIREIRVEHMHAGILVDIVKEFVHVLEPLTGIVILKVAAHGEKHVVPSRHVASRLDRRNKVVHDLAHVIVMEHGIVLDLIRRIAVRKVVGRTVRVNNVAGKDLRSAAPGLARAPEHFELLVVAPRVKVLIVDATEVERVQADAMGQERPLRGRVPKRINLPPNAWTQSKLVHEKRVAICRLINHGNVVRRGFIVHDPAPIRREIEPPFVHEALDHALHGRALFVPPALEERLLDKHKASVRVPHELLDRGIQNVLYFLDIVLVHVEEPAGIVMRVGNEMDIELRWIDATRGVVDAVNGGSPRAWVALSRDADAQRGGENGDMGDEHGHHLRSSCLFGILGGGRSWAAITARLQSLSEETALRNQEVIMSRTMEGMTATQRRFYELEQAQILRKLEAQLESNRTKDE</sequence>
<gene>
    <name evidence="1" type="ORF">PsorP6_007120</name>
</gene>
<name>A0ACC0W8X4_9STRA</name>
<accession>A0ACC0W8X4</accession>
<evidence type="ECO:0000313" key="2">
    <source>
        <dbReference type="Proteomes" id="UP001163321"/>
    </source>
</evidence>
<dbReference type="EMBL" id="CM047582">
    <property type="protein sequence ID" value="KAI9915187.1"/>
    <property type="molecule type" value="Genomic_DNA"/>
</dbReference>
<keyword evidence="2" id="KW-1185">Reference proteome</keyword>